<name>A0A0G0U6F2_9BACT</name>
<keyword evidence="1" id="KW-1133">Transmembrane helix</keyword>
<evidence type="ECO:0000313" key="4">
    <source>
        <dbReference type="Proteomes" id="UP000034601"/>
    </source>
</evidence>
<keyword evidence="2" id="KW-0732">Signal</keyword>
<dbReference type="EMBL" id="LCAB01000009">
    <property type="protein sequence ID" value="KKR82776.1"/>
    <property type="molecule type" value="Genomic_DNA"/>
</dbReference>
<feature type="chain" id="PRO_5002534687" evidence="2">
    <location>
        <begin position="23"/>
        <end position="165"/>
    </location>
</feature>
<feature type="signal peptide" evidence="2">
    <location>
        <begin position="1"/>
        <end position="22"/>
    </location>
</feature>
<keyword evidence="1" id="KW-0812">Transmembrane</keyword>
<protein>
    <submittedName>
        <fullName evidence="3">Uncharacterized protein</fullName>
    </submittedName>
</protein>
<evidence type="ECO:0000256" key="1">
    <source>
        <dbReference type="SAM" id="Phobius"/>
    </source>
</evidence>
<reference evidence="3 4" key="1">
    <citation type="journal article" date="2015" name="Nature">
        <title>rRNA introns, odd ribosomes, and small enigmatic genomes across a large radiation of phyla.</title>
        <authorList>
            <person name="Brown C.T."/>
            <person name="Hug L.A."/>
            <person name="Thomas B.C."/>
            <person name="Sharon I."/>
            <person name="Castelle C.J."/>
            <person name="Singh A."/>
            <person name="Wilkins M.J."/>
            <person name="Williams K.H."/>
            <person name="Banfield J.F."/>
        </authorList>
    </citation>
    <scope>NUCLEOTIDE SEQUENCE [LARGE SCALE GENOMIC DNA]</scope>
</reference>
<dbReference type="InterPro" id="IPR043993">
    <property type="entry name" value="T4SS_pilin"/>
</dbReference>
<organism evidence="3 4">
    <name type="scientific">Candidatus Daviesbacteria bacterium GW2011_GWA2_40_9</name>
    <dbReference type="NCBI Taxonomy" id="1618424"/>
    <lineage>
        <taxon>Bacteria</taxon>
        <taxon>Candidatus Daviesiibacteriota</taxon>
    </lineage>
</organism>
<dbReference type="AlphaFoldDB" id="A0A0G0U6F2"/>
<sequence>MKKAVATLGSLGFLAFSSVALAETPIDININIPSQGVNPFISIGTLISNALIIVFVVAAILVLFYLVIGAFQWITSGGEKEAVGHARSRITHALIGLAILALAFLITRVAGQIVGIDILNIQRIPTLSQPCPAGTVFDPTSSQQTGQTVCIPEAQPPAGTSGITR</sequence>
<evidence type="ECO:0000256" key="2">
    <source>
        <dbReference type="SAM" id="SignalP"/>
    </source>
</evidence>
<feature type="transmembrane region" description="Helical" evidence="1">
    <location>
        <begin position="92"/>
        <end position="111"/>
    </location>
</feature>
<evidence type="ECO:0000313" key="3">
    <source>
        <dbReference type="EMBL" id="KKR82776.1"/>
    </source>
</evidence>
<comment type="caution">
    <text evidence="3">The sequence shown here is derived from an EMBL/GenBank/DDBJ whole genome shotgun (WGS) entry which is preliminary data.</text>
</comment>
<dbReference type="Proteomes" id="UP000034601">
    <property type="component" value="Unassembled WGS sequence"/>
</dbReference>
<keyword evidence="1" id="KW-0472">Membrane</keyword>
<proteinExistence type="predicted"/>
<dbReference type="Pfam" id="PF18895">
    <property type="entry name" value="T4SS_pilin"/>
    <property type="match status" value="1"/>
</dbReference>
<gene>
    <name evidence="3" type="ORF">UU29_C0009G0047</name>
</gene>
<feature type="transmembrane region" description="Helical" evidence="1">
    <location>
        <begin position="46"/>
        <end position="71"/>
    </location>
</feature>
<accession>A0A0G0U6F2</accession>